<dbReference type="Proteomes" id="UP000704467">
    <property type="component" value="Unassembled WGS sequence"/>
</dbReference>
<protein>
    <submittedName>
        <fullName evidence="1">Phage head closure protein</fullName>
    </submittedName>
</protein>
<evidence type="ECO:0000313" key="2">
    <source>
        <dbReference type="Proteomes" id="UP000704467"/>
    </source>
</evidence>
<evidence type="ECO:0000313" key="1">
    <source>
        <dbReference type="EMBL" id="NKC03069.1"/>
    </source>
</evidence>
<reference evidence="1 2" key="1">
    <citation type="submission" date="2020-03" db="EMBL/GenBank/DDBJ databases">
        <title>Whole genome sequencing of clinical and environmental type strains of Ochrobactrum.</title>
        <authorList>
            <person name="Dharne M."/>
        </authorList>
    </citation>
    <scope>NUCLEOTIDE SEQUENCE [LARGE SCALE GENOMIC DNA]</scope>
    <source>
        <strain evidence="1 2">CIP 109452</strain>
    </source>
</reference>
<sequence>MNNVLFIDPGQLTAELALEMLQPVADGMGGYAETWVEIATVWGRIEPVSVAQRDFGTRPQPQVTHRILLRFRDDISTAMRLRKGARLFRLSAVHDPDETGRYLVCLAVEEGR</sequence>
<dbReference type="Gene3D" id="2.40.10.270">
    <property type="entry name" value="Bacteriophage SPP1 head-tail adaptor protein"/>
    <property type="match status" value="1"/>
</dbReference>
<comment type="caution">
    <text evidence="1">The sequence shown here is derived from an EMBL/GenBank/DDBJ whole genome shotgun (WGS) entry which is preliminary data.</text>
</comment>
<accession>A0ABX1DJK9</accession>
<proteinExistence type="predicted"/>
<dbReference type="InterPro" id="IPR038666">
    <property type="entry name" value="SSP1_head-tail_sf"/>
</dbReference>
<dbReference type="InterPro" id="IPR008767">
    <property type="entry name" value="Phage_SPP1_head-tail_adaptor"/>
</dbReference>
<dbReference type="EMBL" id="JAAVLN010000001">
    <property type="protein sequence ID" value="NKC03069.1"/>
    <property type="molecule type" value="Genomic_DNA"/>
</dbReference>
<keyword evidence="2" id="KW-1185">Reference proteome</keyword>
<gene>
    <name evidence="1" type="ORF">HED55_06025</name>
</gene>
<organism evidence="1 2">
    <name type="scientific">Brucella haematophila</name>
    <dbReference type="NCBI Taxonomy" id="419474"/>
    <lineage>
        <taxon>Bacteria</taxon>
        <taxon>Pseudomonadati</taxon>
        <taxon>Pseudomonadota</taxon>
        <taxon>Alphaproteobacteria</taxon>
        <taxon>Hyphomicrobiales</taxon>
        <taxon>Brucellaceae</taxon>
        <taxon>Brucella/Ochrobactrum group</taxon>
        <taxon>Brucella</taxon>
    </lineage>
</organism>
<name>A0ABX1DJK9_9HYPH</name>
<dbReference type="Pfam" id="PF05521">
    <property type="entry name" value="Phage_HCP"/>
    <property type="match status" value="1"/>
</dbReference>
<dbReference type="NCBIfam" id="TIGR01563">
    <property type="entry name" value="gp16_SPP1"/>
    <property type="match status" value="1"/>
</dbReference>
<dbReference type="RefSeq" id="WP_138785738.1">
    <property type="nucleotide sequence ID" value="NZ_JBHEEQ010000015.1"/>
</dbReference>